<accession>A0A0M3JY51</accession>
<dbReference type="InterPro" id="IPR011545">
    <property type="entry name" value="DEAD/DEAH_box_helicase_dom"/>
</dbReference>
<reference evidence="12" key="1">
    <citation type="submission" date="2017-02" db="UniProtKB">
        <authorList>
            <consortium name="WormBaseParasite"/>
        </authorList>
    </citation>
    <scope>IDENTIFICATION</scope>
</reference>
<proteinExistence type="inferred from homology"/>
<dbReference type="InterPro" id="IPR001650">
    <property type="entry name" value="Helicase_C-like"/>
</dbReference>
<dbReference type="Pfam" id="PF00270">
    <property type="entry name" value="DEAD"/>
    <property type="match status" value="1"/>
</dbReference>
<comment type="similarity">
    <text evidence="5">Belongs to the DEAD box helicase family.</text>
</comment>
<dbReference type="InterPro" id="IPR014001">
    <property type="entry name" value="Helicase_ATP-bd"/>
</dbReference>
<dbReference type="EC" id="3.6.4.13" evidence="5"/>
<evidence type="ECO:0000256" key="2">
    <source>
        <dbReference type="ARBA" id="ARBA00022801"/>
    </source>
</evidence>
<dbReference type="Pfam" id="PF00271">
    <property type="entry name" value="Helicase_C"/>
    <property type="match status" value="1"/>
</dbReference>
<gene>
    <name evidence="10" type="ORF">ASIM_LOCUS12777</name>
</gene>
<evidence type="ECO:0000313" key="10">
    <source>
        <dbReference type="EMBL" id="VDK48128.1"/>
    </source>
</evidence>
<dbReference type="PROSITE" id="PS51194">
    <property type="entry name" value="HELICASE_CTER"/>
    <property type="match status" value="1"/>
</dbReference>
<dbReference type="Gene3D" id="3.40.50.300">
    <property type="entry name" value="P-loop containing nucleotide triphosphate hydrolases"/>
    <property type="match status" value="2"/>
</dbReference>
<reference evidence="10 11" key="2">
    <citation type="submission" date="2018-11" db="EMBL/GenBank/DDBJ databases">
        <authorList>
            <consortium name="Pathogen Informatics"/>
        </authorList>
    </citation>
    <scope>NUCLEOTIDE SEQUENCE [LARGE SCALE GENOMIC DNA]</scope>
</reference>
<evidence type="ECO:0000256" key="4">
    <source>
        <dbReference type="ARBA" id="ARBA00022884"/>
    </source>
</evidence>
<comment type="catalytic activity">
    <reaction evidence="5">
        <text>ATP + H2O = ADP + phosphate + H(+)</text>
        <dbReference type="Rhea" id="RHEA:13065"/>
        <dbReference type="ChEBI" id="CHEBI:15377"/>
        <dbReference type="ChEBI" id="CHEBI:15378"/>
        <dbReference type="ChEBI" id="CHEBI:30616"/>
        <dbReference type="ChEBI" id="CHEBI:43474"/>
        <dbReference type="ChEBI" id="CHEBI:456216"/>
        <dbReference type="EC" id="3.6.4.13"/>
    </reaction>
</comment>
<comment type="domain">
    <text evidence="5">The Q motif is unique to and characteristic of the DEAD box family of RNA helicases and controls ATP binding and hydrolysis.</text>
</comment>
<dbReference type="InterPro" id="IPR027417">
    <property type="entry name" value="P-loop_NTPase"/>
</dbReference>
<dbReference type="CDD" id="cd17946">
    <property type="entry name" value="DEADc_DDX24"/>
    <property type="match status" value="1"/>
</dbReference>
<feature type="domain" description="Helicase C-terminal" evidence="9">
    <location>
        <begin position="488"/>
        <end position="633"/>
    </location>
</feature>
<dbReference type="SMART" id="SM00487">
    <property type="entry name" value="DEXDc"/>
    <property type="match status" value="1"/>
</dbReference>
<dbReference type="GO" id="GO:0003723">
    <property type="term" value="F:RNA binding"/>
    <property type="evidence" value="ECO:0007669"/>
    <property type="project" value="UniProtKB-UniRule"/>
</dbReference>
<dbReference type="OrthoDB" id="4310724at2759"/>
<sequence length="752" mass="85245">MPKIVSAGNQWKSIEVPGEFACDTNLTFLSTFEELIPSEADQLLNKNNEPLEQNEETAVSPEEVEEIDSESGTNVVSANANSHPDSIQILDNVEAGSLKKNVKKKKKGLISRAGKTRIKSKKNEVQLSDGITSAQSDGNKKKMRKNTQPPIENCRIEDEPSQASDLESTDLAVTTPVERVDLSAWEEFGLSDEIMKALNDLGEIFRHAFEIIPNYVQKTILSIKDIRESDFSFTEPTEIQKLVFPSAIRDKLDIIGAAETGSGKTLAYVIPLIMRLLDEDKKEGNEGGEKPISERHLRALILAPTRELVIQIRKHIVALIKYTKFKVTSIVGGLSQQKQERILKYRPEIIVATPGRFWALLSASDGAGSGNYLGDWQHLSCLVIDETDRMIEKGHFEELQFILDSIKSNGNAKRQTLVFSATLTFVHPAPKRIDAHQITTQEKIDHLIEIVGLRKERRVFDITRSFGTAESLVETRMNCSNLLEKDTSVVYLLTRYPGRTLIFMNSVDASRRFFGILTKLQFKPAPMMLHAKMIQKQRLKNLEKFAEVPNSILLATDVAARGLDICGVEHVIHYQVPKTAELYVHRSGRTARALNRGITVLMVDLQDTQFYRRICRNLNREQELPLYPIDSVELFNALQERIKYASDVESCEHRIKKIVSRENWFEKTAREADLLLDSRDREKESVSEDLVELRREKKAAEGNLRCALSIALPRFEHVQVQKAHDALSSFEESAEKEQLTRKQQRTLVKFQD</sequence>
<keyword evidence="1 5" id="KW-0547">Nucleotide-binding</keyword>
<dbReference type="GO" id="GO:0003724">
    <property type="term" value="F:RNA helicase activity"/>
    <property type="evidence" value="ECO:0007669"/>
    <property type="project" value="UniProtKB-EC"/>
</dbReference>
<evidence type="ECO:0000259" key="8">
    <source>
        <dbReference type="PROSITE" id="PS51192"/>
    </source>
</evidence>
<dbReference type="SMART" id="SM00490">
    <property type="entry name" value="HELICc"/>
    <property type="match status" value="1"/>
</dbReference>
<feature type="region of interest" description="Disordered" evidence="7">
    <location>
        <begin position="121"/>
        <end position="170"/>
    </location>
</feature>
<keyword evidence="6" id="KW-0175">Coiled coil</keyword>
<feature type="compositionally biased region" description="Polar residues" evidence="7">
    <location>
        <begin position="125"/>
        <end position="137"/>
    </location>
</feature>
<dbReference type="CDD" id="cd18787">
    <property type="entry name" value="SF2_C_DEAD"/>
    <property type="match status" value="1"/>
</dbReference>
<evidence type="ECO:0000256" key="5">
    <source>
        <dbReference type="RuleBase" id="RU365068"/>
    </source>
</evidence>
<keyword evidence="2 5" id="KW-0378">Hydrolase</keyword>
<evidence type="ECO:0000256" key="7">
    <source>
        <dbReference type="SAM" id="MobiDB-lite"/>
    </source>
</evidence>
<organism evidence="12">
    <name type="scientific">Anisakis simplex</name>
    <name type="common">Herring worm</name>
    <dbReference type="NCBI Taxonomy" id="6269"/>
    <lineage>
        <taxon>Eukaryota</taxon>
        <taxon>Metazoa</taxon>
        <taxon>Ecdysozoa</taxon>
        <taxon>Nematoda</taxon>
        <taxon>Chromadorea</taxon>
        <taxon>Rhabditida</taxon>
        <taxon>Spirurina</taxon>
        <taxon>Ascaridomorpha</taxon>
        <taxon>Ascaridoidea</taxon>
        <taxon>Anisakidae</taxon>
        <taxon>Anisakis</taxon>
        <taxon>Anisakis simplex complex</taxon>
    </lineage>
</organism>
<feature type="domain" description="Helicase ATP-binding" evidence="8">
    <location>
        <begin position="245"/>
        <end position="424"/>
    </location>
</feature>
<dbReference type="SUPFAM" id="SSF52540">
    <property type="entry name" value="P-loop containing nucleoside triphosphate hydrolases"/>
    <property type="match status" value="1"/>
</dbReference>
<keyword evidence="3 5" id="KW-0067">ATP-binding</keyword>
<protein>
    <recommendedName>
        <fullName evidence="5">ATP-dependent RNA helicase</fullName>
        <ecNumber evidence="5">3.6.4.13</ecNumber>
    </recommendedName>
</protein>
<dbReference type="WBParaSite" id="ASIM_0001334901-mRNA-1">
    <property type="protein sequence ID" value="ASIM_0001334901-mRNA-1"/>
    <property type="gene ID" value="ASIM_0001334901"/>
</dbReference>
<evidence type="ECO:0000256" key="6">
    <source>
        <dbReference type="SAM" id="Coils"/>
    </source>
</evidence>
<evidence type="ECO:0000313" key="11">
    <source>
        <dbReference type="Proteomes" id="UP000267096"/>
    </source>
</evidence>
<name>A0A0M3JY51_ANISI</name>
<feature type="coiled-coil region" evidence="6">
    <location>
        <begin position="676"/>
        <end position="703"/>
    </location>
</feature>
<dbReference type="PROSITE" id="PS51192">
    <property type="entry name" value="HELICASE_ATP_BIND_1"/>
    <property type="match status" value="1"/>
</dbReference>
<dbReference type="Proteomes" id="UP000267096">
    <property type="component" value="Unassembled WGS sequence"/>
</dbReference>
<dbReference type="AlphaFoldDB" id="A0A0M3JY51"/>
<keyword evidence="11" id="KW-1185">Reference proteome</keyword>
<dbReference type="EMBL" id="UYRR01031248">
    <property type="protein sequence ID" value="VDK48128.1"/>
    <property type="molecule type" value="Genomic_DNA"/>
</dbReference>
<evidence type="ECO:0000259" key="9">
    <source>
        <dbReference type="PROSITE" id="PS51194"/>
    </source>
</evidence>
<keyword evidence="4 5" id="KW-0694">RNA-binding</keyword>
<keyword evidence="5" id="KW-0347">Helicase</keyword>
<dbReference type="PANTHER" id="PTHR24031">
    <property type="entry name" value="RNA HELICASE"/>
    <property type="match status" value="1"/>
</dbReference>
<dbReference type="GO" id="GO:0005524">
    <property type="term" value="F:ATP binding"/>
    <property type="evidence" value="ECO:0007669"/>
    <property type="project" value="UniProtKB-UniRule"/>
</dbReference>
<dbReference type="GO" id="GO:0016787">
    <property type="term" value="F:hydrolase activity"/>
    <property type="evidence" value="ECO:0007669"/>
    <property type="project" value="UniProtKB-KW"/>
</dbReference>
<comment type="function">
    <text evidence="5">RNA helicase.</text>
</comment>
<evidence type="ECO:0000256" key="3">
    <source>
        <dbReference type="ARBA" id="ARBA00022840"/>
    </source>
</evidence>
<evidence type="ECO:0000256" key="1">
    <source>
        <dbReference type="ARBA" id="ARBA00022741"/>
    </source>
</evidence>
<evidence type="ECO:0000313" key="12">
    <source>
        <dbReference type="WBParaSite" id="ASIM_0001334901-mRNA-1"/>
    </source>
</evidence>